<dbReference type="SUPFAM" id="SSF55961">
    <property type="entry name" value="Bet v1-like"/>
    <property type="match status" value="1"/>
</dbReference>
<name>A0A077EB48_9FLAO</name>
<gene>
    <name evidence="1" type="ORF">BD94_1021</name>
</gene>
<dbReference type="HOGENOM" id="CLU_137245_0_0_10"/>
<dbReference type="eggNOG" id="COG3832">
    <property type="taxonomic scope" value="Bacteria"/>
</dbReference>
<dbReference type="InterPro" id="IPR023393">
    <property type="entry name" value="START-like_dom_sf"/>
</dbReference>
<proteinExistence type="predicted"/>
<dbReference type="AlphaFoldDB" id="A0A077EB48"/>
<organism evidence="1 2">
    <name type="scientific">Elizabethkingia anophelis NUHP1</name>
    <dbReference type="NCBI Taxonomy" id="1338011"/>
    <lineage>
        <taxon>Bacteria</taxon>
        <taxon>Pseudomonadati</taxon>
        <taxon>Bacteroidota</taxon>
        <taxon>Flavobacteriia</taxon>
        <taxon>Flavobacteriales</taxon>
        <taxon>Weeksellaceae</taxon>
        <taxon>Elizabethkingia</taxon>
    </lineage>
</organism>
<dbReference type="RefSeq" id="WP_024565277.1">
    <property type="nucleotide sequence ID" value="NZ_CP007547.1"/>
</dbReference>
<dbReference type="Gene3D" id="3.30.530.20">
    <property type="match status" value="1"/>
</dbReference>
<evidence type="ECO:0000313" key="2">
    <source>
        <dbReference type="Proteomes" id="UP000028933"/>
    </source>
</evidence>
<protein>
    <recommendedName>
        <fullName evidence="3">ATPase</fullName>
    </recommendedName>
</protein>
<evidence type="ECO:0008006" key="3">
    <source>
        <dbReference type="Google" id="ProtNLM"/>
    </source>
</evidence>
<accession>A0A077EB48</accession>
<evidence type="ECO:0000313" key="1">
    <source>
        <dbReference type="EMBL" id="AIL44796.1"/>
    </source>
</evidence>
<sequence>MDNKSYTTEFSVNQTPGECFNAIKNFRGWWSEEIEGETDKLGETFLYHYKDVHLSKLRLSGEIPDKKLVYDILDNQFSFTENKNEWRGTKLVFEVSENNGKTTVKFTHDGLVPEEECYNVCTDAWGNYINNSLYNLISTGRGVPNPKEADGFNAEIVKKWNLT</sequence>
<dbReference type="KEGG" id="eao:BD94_1021"/>
<reference evidence="1" key="2">
    <citation type="journal article" date="2015" name="Genome Biol. Evol.">
        <title>Complete Genome Sequence and Transcriptomic Analysis of the Novel Pathogen Elizabethkingia anophelis in Response to Oxidative Stress.</title>
        <authorList>
            <person name="Li Y."/>
            <person name="Liu Y."/>
            <person name="Chew S.C."/>
            <person name="Tay M."/>
            <person name="Salido M.M."/>
            <person name="Teo J."/>
            <person name="Lauro F.M."/>
            <person name="Givskov M."/>
            <person name="Yang L."/>
        </authorList>
    </citation>
    <scope>NUCLEOTIDE SEQUENCE</scope>
    <source>
        <strain evidence="1">NUHP1</strain>
    </source>
</reference>
<dbReference type="Proteomes" id="UP000028933">
    <property type="component" value="Chromosome"/>
</dbReference>
<dbReference type="EMBL" id="CP007547">
    <property type="protein sequence ID" value="AIL44796.1"/>
    <property type="molecule type" value="Genomic_DNA"/>
</dbReference>
<reference evidence="1" key="1">
    <citation type="journal article" date="2013" name="Lancet">
        <title>First case of E anophelis outbreak in an intensive-care unit.</title>
        <authorList>
            <person name="Teo J."/>
            <person name="Tan S.Y."/>
            <person name="Tay M."/>
            <person name="Ding Y."/>
            <person name="Kjelleberg S."/>
            <person name="Givskov M."/>
            <person name="Lin R.T."/>
            <person name="Yang L."/>
        </authorList>
    </citation>
    <scope>NUCLEOTIDE SEQUENCE [LARGE SCALE GENOMIC DNA]</scope>
    <source>
        <strain evidence="1">NUHP1</strain>
    </source>
</reference>
<dbReference type="STRING" id="1338011.BD94_1021"/>